<dbReference type="STRING" id="623744.A0A553QEY5"/>
<feature type="region of interest" description="Disordered" evidence="1">
    <location>
        <begin position="93"/>
        <end position="127"/>
    </location>
</feature>
<accession>A0A553QEY5</accession>
<dbReference type="Proteomes" id="UP000316079">
    <property type="component" value="Unassembled WGS sequence"/>
</dbReference>
<gene>
    <name evidence="2" type="ORF">DNTS_005163</name>
</gene>
<reference evidence="2 3" key="1">
    <citation type="journal article" date="2019" name="Sci. Data">
        <title>Hybrid genome assembly and annotation of Danionella translucida.</title>
        <authorList>
            <person name="Kadobianskyi M."/>
            <person name="Schulze L."/>
            <person name="Schuelke M."/>
            <person name="Judkewitz B."/>
        </authorList>
    </citation>
    <scope>NUCLEOTIDE SEQUENCE [LARGE SCALE GENOMIC DNA]</scope>
    <source>
        <strain evidence="2 3">Bolton</strain>
    </source>
</reference>
<evidence type="ECO:0000313" key="3">
    <source>
        <dbReference type="Proteomes" id="UP000316079"/>
    </source>
</evidence>
<dbReference type="InterPro" id="IPR028192">
    <property type="entry name" value="BMF"/>
</dbReference>
<dbReference type="OrthoDB" id="9934797at2759"/>
<feature type="region of interest" description="Disordered" evidence="1">
    <location>
        <begin position="196"/>
        <end position="219"/>
    </location>
</feature>
<keyword evidence="3" id="KW-1185">Reference proteome</keyword>
<comment type="caution">
    <text evidence="2">The sequence shown here is derived from an EMBL/GenBank/DDBJ whole genome shotgun (WGS) entry which is preliminary data.</text>
</comment>
<feature type="compositionally biased region" description="Basic and acidic residues" evidence="1">
    <location>
        <begin position="93"/>
        <end position="109"/>
    </location>
</feature>
<evidence type="ECO:0000313" key="2">
    <source>
        <dbReference type="EMBL" id="TRY88483.1"/>
    </source>
</evidence>
<dbReference type="GO" id="GO:0016459">
    <property type="term" value="C:myosin complex"/>
    <property type="evidence" value="ECO:0007669"/>
    <property type="project" value="TreeGrafter"/>
</dbReference>
<evidence type="ECO:0000256" key="1">
    <source>
        <dbReference type="SAM" id="MobiDB-lite"/>
    </source>
</evidence>
<dbReference type="AlphaFoldDB" id="A0A553QEY5"/>
<name>A0A553QEY5_9TELE</name>
<dbReference type="Pfam" id="PF15185">
    <property type="entry name" value="BMF"/>
    <property type="match status" value="1"/>
</dbReference>
<dbReference type="GO" id="GO:0006915">
    <property type="term" value="P:apoptotic process"/>
    <property type="evidence" value="ECO:0007669"/>
    <property type="project" value="InterPro"/>
</dbReference>
<organism evidence="2 3">
    <name type="scientific">Danionella cerebrum</name>
    <dbReference type="NCBI Taxonomy" id="2873325"/>
    <lineage>
        <taxon>Eukaryota</taxon>
        <taxon>Metazoa</taxon>
        <taxon>Chordata</taxon>
        <taxon>Craniata</taxon>
        <taxon>Vertebrata</taxon>
        <taxon>Euteleostomi</taxon>
        <taxon>Actinopterygii</taxon>
        <taxon>Neopterygii</taxon>
        <taxon>Teleostei</taxon>
        <taxon>Ostariophysi</taxon>
        <taxon>Cypriniformes</taxon>
        <taxon>Danionidae</taxon>
        <taxon>Danioninae</taxon>
        <taxon>Danionella</taxon>
    </lineage>
</organism>
<sequence>MCSGMLIPRSVRKDDVIARTNGELTDYNSRLFSPITITHDVILYGRGLPLARVRQLAERKPSESVRVLLTPPMDDEEGEQFPRSFEILTNKCSEKRDASSRHRRFEERSTQTARSLPSSPREREMAPFQGAQRDALSPCGALEATTAFRAHWEGTGHLASLFLAPGALDGTRALFHENAGFRAHFPALFEHVPHGVQSTEQRGVTANRPDQKEEDSGSVEIQIGRKLREMGDQFQQEHLQMLTQRGQLGWFQLVTSIYNFLFPQERPQHARGQR</sequence>
<dbReference type="EMBL" id="SRMA01026045">
    <property type="protein sequence ID" value="TRY88483.1"/>
    <property type="molecule type" value="Genomic_DNA"/>
</dbReference>
<proteinExistence type="predicted"/>
<dbReference type="GO" id="GO:0043065">
    <property type="term" value="P:positive regulation of apoptotic process"/>
    <property type="evidence" value="ECO:0007669"/>
    <property type="project" value="TreeGrafter"/>
</dbReference>
<dbReference type="GO" id="GO:0010507">
    <property type="term" value="P:negative regulation of autophagy"/>
    <property type="evidence" value="ECO:0007669"/>
    <property type="project" value="TreeGrafter"/>
</dbReference>
<dbReference type="PANTHER" id="PTHR32014:SF3">
    <property type="entry name" value="BCL2-MODIFYING FACTOR 2"/>
    <property type="match status" value="1"/>
</dbReference>
<dbReference type="PANTHER" id="PTHR32014">
    <property type="entry name" value="BCL-2-MODIFYING FACTOR"/>
    <property type="match status" value="1"/>
</dbReference>
<protein>
    <submittedName>
        <fullName evidence="2">Uncharacterized protein</fullName>
    </submittedName>
</protein>